<evidence type="ECO:0000256" key="2">
    <source>
        <dbReference type="ARBA" id="ARBA00022729"/>
    </source>
</evidence>
<dbReference type="EMBL" id="JAMZEB010000001">
    <property type="protein sequence ID" value="MCP2353232.1"/>
    <property type="molecule type" value="Genomic_DNA"/>
</dbReference>
<dbReference type="InterPro" id="IPR028082">
    <property type="entry name" value="Peripla_BP_I"/>
</dbReference>
<reference evidence="4" key="1">
    <citation type="submission" date="2022-06" db="EMBL/GenBank/DDBJ databases">
        <title>Sequencing the genomes of 1000 actinobacteria strains.</title>
        <authorList>
            <person name="Klenk H.-P."/>
        </authorList>
    </citation>
    <scope>NUCLEOTIDE SEQUENCE</scope>
    <source>
        <strain evidence="4">DSM 46694</strain>
    </source>
</reference>
<keyword evidence="2" id="KW-0732">Signal</keyword>
<organism evidence="4 5">
    <name type="scientific">Nonomuraea thailandensis</name>
    <dbReference type="NCBI Taxonomy" id="1188745"/>
    <lineage>
        <taxon>Bacteria</taxon>
        <taxon>Bacillati</taxon>
        <taxon>Actinomycetota</taxon>
        <taxon>Actinomycetes</taxon>
        <taxon>Streptosporangiales</taxon>
        <taxon>Streptosporangiaceae</taxon>
        <taxon>Nonomuraea</taxon>
    </lineage>
</organism>
<dbReference type="SUPFAM" id="SSF53822">
    <property type="entry name" value="Periplasmic binding protein-like I"/>
    <property type="match status" value="1"/>
</dbReference>
<dbReference type="Pfam" id="PF13458">
    <property type="entry name" value="Peripla_BP_6"/>
    <property type="match status" value="1"/>
</dbReference>
<keyword evidence="5" id="KW-1185">Reference proteome</keyword>
<dbReference type="InterPro" id="IPR028081">
    <property type="entry name" value="Leu-bd"/>
</dbReference>
<name>A0A9X2G8Y5_9ACTN</name>
<proteinExistence type="inferred from homology"/>
<dbReference type="AlphaFoldDB" id="A0A9X2G8Y5"/>
<comment type="similarity">
    <text evidence="1">Belongs to the leucine-binding protein family.</text>
</comment>
<dbReference type="Proteomes" id="UP001139648">
    <property type="component" value="Unassembled WGS sequence"/>
</dbReference>
<evidence type="ECO:0000256" key="1">
    <source>
        <dbReference type="ARBA" id="ARBA00010062"/>
    </source>
</evidence>
<dbReference type="Gene3D" id="3.40.50.2300">
    <property type="match status" value="2"/>
</dbReference>
<comment type="caution">
    <text evidence="4">The sequence shown here is derived from an EMBL/GenBank/DDBJ whole genome shotgun (WGS) entry which is preliminary data.</text>
</comment>
<evidence type="ECO:0000313" key="5">
    <source>
        <dbReference type="Proteomes" id="UP001139648"/>
    </source>
</evidence>
<protein>
    <submittedName>
        <fullName evidence="4">ABC-type branched-subunit amino acid transport system substrate-binding protein</fullName>
    </submittedName>
</protein>
<accession>A0A9X2G8Y5</accession>
<dbReference type="PANTHER" id="PTHR47151:SF2">
    <property type="entry name" value="AMINO ACID BINDING PROTEIN"/>
    <property type="match status" value="1"/>
</dbReference>
<evidence type="ECO:0000259" key="3">
    <source>
        <dbReference type="Pfam" id="PF13458"/>
    </source>
</evidence>
<dbReference type="PANTHER" id="PTHR47151">
    <property type="entry name" value="LEU/ILE/VAL-BINDING ABC TRANSPORTER SUBUNIT"/>
    <property type="match status" value="1"/>
</dbReference>
<gene>
    <name evidence="4" type="ORF">HD597_000252</name>
</gene>
<feature type="domain" description="Leucine-binding protein" evidence="3">
    <location>
        <begin position="15"/>
        <end position="119"/>
    </location>
</feature>
<evidence type="ECO:0000313" key="4">
    <source>
        <dbReference type="EMBL" id="MCP2353232.1"/>
    </source>
</evidence>
<sequence length="128" mass="13331">MVGDGSVSPEFAEIAGPSHAEGVYAPMAQTPETIPGANDWIESYKKKYGTAPGPYSNQSYDAVRLAAEAITQAGGTGSAGVLAALEMMDGFQLFSGPLKFTLEHTLANGGFQILVVKDGAFTLQDTLT</sequence>